<reference evidence="5" key="2">
    <citation type="submission" date="2021-01" db="EMBL/GenBank/DDBJ databases">
        <authorList>
            <person name="Hahn C.R."/>
            <person name="Youssef N.H."/>
            <person name="Elshahed M."/>
        </authorList>
    </citation>
    <scope>NUCLEOTIDE SEQUENCE</scope>
    <source>
        <strain evidence="5">Zod_Metabat.24</strain>
    </source>
</reference>
<reference evidence="5" key="1">
    <citation type="journal article" date="2021" name="Environ. Microbiol.">
        <title>Genomic characterization of three novel Desulfobacterota classes expand the metabolic and phylogenetic diversity of the phylum.</title>
        <authorList>
            <person name="Murphy C.L."/>
            <person name="Biggerstaff J."/>
            <person name="Eichhorn A."/>
            <person name="Ewing E."/>
            <person name="Shahan R."/>
            <person name="Soriano D."/>
            <person name="Stewart S."/>
            <person name="VanMol K."/>
            <person name="Walker R."/>
            <person name="Walters P."/>
            <person name="Elshahed M.S."/>
            <person name="Youssef N.H."/>
        </authorList>
    </citation>
    <scope>NUCLEOTIDE SEQUENCE</scope>
    <source>
        <strain evidence="5">Zod_Metabat.24</strain>
    </source>
</reference>
<evidence type="ECO:0000256" key="1">
    <source>
        <dbReference type="ARBA" id="ARBA00005806"/>
    </source>
</evidence>
<dbReference type="Gene3D" id="3.40.50.11900">
    <property type="match status" value="1"/>
</dbReference>
<name>A0A9D8KJP0_9DELT</name>
<accession>A0A9D8KJP0</accession>
<dbReference type="Proteomes" id="UP000809273">
    <property type="component" value="Unassembled WGS sequence"/>
</dbReference>
<organism evidence="5 6">
    <name type="scientific">Candidatus Zymogenus saltonus</name>
    <dbReference type="NCBI Taxonomy" id="2844893"/>
    <lineage>
        <taxon>Bacteria</taxon>
        <taxon>Deltaproteobacteria</taxon>
        <taxon>Candidatus Zymogenia</taxon>
        <taxon>Candidatus Zymogeniales</taxon>
        <taxon>Candidatus Zymogenaceae</taxon>
        <taxon>Candidatus Zymogenus</taxon>
    </lineage>
</organism>
<evidence type="ECO:0000313" key="6">
    <source>
        <dbReference type="Proteomes" id="UP000809273"/>
    </source>
</evidence>
<evidence type="ECO:0000256" key="4">
    <source>
        <dbReference type="ARBA" id="ARBA00023014"/>
    </source>
</evidence>
<dbReference type="GO" id="GO:0051536">
    <property type="term" value="F:iron-sulfur cluster binding"/>
    <property type="evidence" value="ECO:0007669"/>
    <property type="project" value="UniProtKB-KW"/>
</dbReference>
<dbReference type="AlphaFoldDB" id="A0A9D8KJP0"/>
<keyword evidence="3" id="KW-0408">Iron</keyword>
<dbReference type="Pfam" id="PF06050">
    <property type="entry name" value="HGD-D"/>
    <property type="match status" value="1"/>
</dbReference>
<dbReference type="Gene3D" id="1.20.1270.370">
    <property type="match status" value="1"/>
</dbReference>
<dbReference type="Gene3D" id="3.40.50.11890">
    <property type="match status" value="1"/>
</dbReference>
<evidence type="ECO:0000313" key="5">
    <source>
        <dbReference type="EMBL" id="MBN1574722.1"/>
    </source>
</evidence>
<dbReference type="PANTHER" id="PTHR30548:SF5">
    <property type="entry name" value="SUBUNIT OF OXYGEN-SENSITIVE 2-HYDROXYISOCAPROYL-COA DEHYDRATASE"/>
    <property type="match status" value="1"/>
</dbReference>
<comment type="caution">
    <text evidence="5">The sequence shown here is derived from an EMBL/GenBank/DDBJ whole genome shotgun (WGS) entry which is preliminary data.</text>
</comment>
<dbReference type="InterPro" id="IPR010327">
    <property type="entry name" value="FldB/FldC_alpha/beta"/>
</dbReference>
<dbReference type="EMBL" id="JAFGIX010000086">
    <property type="protein sequence ID" value="MBN1574722.1"/>
    <property type="molecule type" value="Genomic_DNA"/>
</dbReference>
<proteinExistence type="inferred from homology"/>
<evidence type="ECO:0000256" key="2">
    <source>
        <dbReference type="ARBA" id="ARBA00022723"/>
    </source>
</evidence>
<comment type="similarity">
    <text evidence="1">Belongs to the FldB/FldC dehydratase alpha/beta subunit family.</text>
</comment>
<evidence type="ECO:0000256" key="3">
    <source>
        <dbReference type="ARBA" id="ARBA00023004"/>
    </source>
</evidence>
<dbReference type="PANTHER" id="PTHR30548">
    <property type="entry name" value="2-HYDROXYGLUTARYL-COA DEHYDRATASE, D-COMPONENT-RELATED"/>
    <property type="match status" value="1"/>
</dbReference>
<dbReference type="GO" id="GO:0046872">
    <property type="term" value="F:metal ion binding"/>
    <property type="evidence" value="ECO:0007669"/>
    <property type="project" value="UniProtKB-KW"/>
</dbReference>
<sequence>MSKKEMSKTSNISVVRFTDAIEKMDENLKAISSGGKKVFGYFCTYTPIEMIHAAGFLPVRIAGGQGRVDNADSLTPNFICPYVRLATERALMGRYDYLSGVIEGYTCDVVCGAVNVWEDNFKGELYHTIPLPYDNYPADRDFFGAVLEELKDKLEGVGGAVTEESLEVSLDLYGKIRGMILRFMEMREKRSLPLTAAEFLTVIRAGFVTPPEDYLLMLEGLAGEIEEKGDKAETINRKGIPVLVSGSLVEEPGVLEILEESGGVVVADDLCTGFRNFHPEGGEGKTSTERLIDRYINRYPCPSRSRTGVRVPRLVELVKSSGAKGVVFLFQKFCSPHLADHPVAVEMLKKEGIPQIAIEMEETGIMEGQLRTRLEGFFEMIGS</sequence>
<gene>
    <name evidence="5" type="ORF">JW984_16105</name>
</gene>
<keyword evidence="2" id="KW-0479">Metal-binding</keyword>
<keyword evidence="4" id="KW-0411">Iron-sulfur</keyword>
<protein>
    <submittedName>
        <fullName evidence="5">2-hydroxyacyl-CoA dehydratase</fullName>
    </submittedName>
</protein>